<evidence type="ECO:0000313" key="3">
    <source>
        <dbReference type="Proteomes" id="UP001189429"/>
    </source>
</evidence>
<evidence type="ECO:0000313" key="2">
    <source>
        <dbReference type="EMBL" id="CAK0839574.1"/>
    </source>
</evidence>
<dbReference type="PANTHER" id="PTHR48125">
    <property type="entry name" value="LP07818P1"/>
    <property type="match status" value="1"/>
</dbReference>
<keyword evidence="3" id="KW-1185">Reference proteome</keyword>
<feature type="compositionally biased region" description="Low complexity" evidence="1">
    <location>
        <begin position="745"/>
        <end position="759"/>
    </location>
</feature>
<gene>
    <name evidence="2" type="ORF">PCOR1329_LOCUS35226</name>
</gene>
<accession>A0ABN9T3M9</accession>
<feature type="compositionally biased region" description="Low complexity" evidence="1">
    <location>
        <begin position="642"/>
        <end position="653"/>
    </location>
</feature>
<sequence length="922" mass="100917">MQLTWLACARLERCRLSFEPSALMRQGTPALRMCIQRVDPTCSAESSVSCSPAEAGVGFCEAPPPAAKAAEPESAWPARGRRAAPTAFAKKEANVTTCAEGFRCVSRVRRFGYDHAIEVDASKAAEVEDPRMEDYEWDCPVNGKWMRYSYETGTDPGTCRAENDCLCIASASSSSKSTLVDGQEKIVGNFKVQVGPAKDHEFKDATLTVIPHYKLRRVPNMFDHDDPHSDFGKIFVIPRSFWLNESKETSWKVQRALDELRVWLHNRYVDKVQGKENVQCNDTQFLSKPEQQQASAKIRRFLMMQKECEQLRETMGKLSPRLSDEQFVAEQGKRLGQQALNCFTVEKDSRTCQQLNCYTGPDDTPFQQEVLKLKEKVDSCSPEQDVRLEDAGQQAAAGAKAAEGAAAPGGEAAGAQPPSATPAPAAAPSAPAPGAPPGAASAEVGAPGAAPGPLLGVALAEKVGPPRLCPMSDNILLRASPPTRLRGRFEVRGTCQDVSLERPNVPARAEVTDRTMPGKYTGTVSNWNHPKAGRRNSEGFGFVKVESGEDVGDLFLYADSIKDPKLRSEAKIYGLKNRTRIRFDIEDPRDSADAWSHAFELDAGATVLALKEQMLRGRGQQQDLDSFELRQRGRRVPDTESRSCGTTCSSSSTWVPWRGGQATRQERATPALGISPRVQPRGGGRCWRAAGVPSLRGRGSRRSLRRSAGPPAPAPARRPGPRGCSLQRGQADPRRTRRVAHADPRAPASAAGAPAAPLEGGRRGPRWRHPREGGQGHHHGEQLPERLGLGAVVEEVEVVGERLHYRKLTGAGPEEGWVSLSLSGRELLVRQELSAADAFTLDKALSLQEELMWGFAAPEFQRELRSLIAERASVTKAELAKTKAELFLKIQAPILVKYGFEGSTAGLYHIHLRNRQFRLRQA</sequence>
<protein>
    <recommendedName>
        <fullName evidence="4">Protein C10</fullName>
    </recommendedName>
</protein>
<evidence type="ECO:0000256" key="1">
    <source>
        <dbReference type="SAM" id="MobiDB-lite"/>
    </source>
</evidence>
<dbReference type="PANTHER" id="PTHR48125:SF10">
    <property type="entry name" value="OS12G0136300 PROTEIN"/>
    <property type="match status" value="1"/>
</dbReference>
<feature type="region of interest" description="Disordered" evidence="1">
    <location>
        <begin position="631"/>
        <end position="785"/>
    </location>
</feature>
<name>A0ABN9T3M9_9DINO</name>
<dbReference type="Proteomes" id="UP001189429">
    <property type="component" value="Unassembled WGS sequence"/>
</dbReference>
<proteinExistence type="predicted"/>
<organism evidence="2 3">
    <name type="scientific">Prorocentrum cordatum</name>
    <dbReference type="NCBI Taxonomy" id="2364126"/>
    <lineage>
        <taxon>Eukaryota</taxon>
        <taxon>Sar</taxon>
        <taxon>Alveolata</taxon>
        <taxon>Dinophyceae</taxon>
        <taxon>Prorocentrales</taxon>
        <taxon>Prorocentraceae</taxon>
        <taxon>Prorocentrum</taxon>
    </lineage>
</organism>
<feature type="region of interest" description="Disordered" evidence="1">
    <location>
        <begin position="382"/>
        <end position="445"/>
    </location>
</feature>
<reference evidence="2" key="1">
    <citation type="submission" date="2023-10" db="EMBL/GenBank/DDBJ databases">
        <authorList>
            <person name="Chen Y."/>
            <person name="Shah S."/>
            <person name="Dougan E. K."/>
            <person name="Thang M."/>
            <person name="Chan C."/>
        </authorList>
    </citation>
    <scope>NUCLEOTIDE SEQUENCE [LARGE SCALE GENOMIC DNA]</scope>
</reference>
<evidence type="ECO:0008006" key="4">
    <source>
        <dbReference type="Google" id="ProtNLM"/>
    </source>
</evidence>
<feature type="compositionally biased region" description="Basic and acidic residues" evidence="1">
    <location>
        <begin position="631"/>
        <end position="641"/>
    </location>
</feature>
<feature type="compositionally biased region" description="Low complexity" evidence="1">
    <location>
        <begin position="391"/>
        <end position="429"/>
    </location>
</feature>
<feature type="compositionally biased region" description="Basic and acidic residues" evidence="1">
    <location>
        <begin position="770"/>
        <end position="784"/>
    </location>
</feature>
<comment type="caution">
    <text evidence="2">The sequence shown here is derived from an EMBL/GenBank/DDBJ whole genome shotgun (WGS) entry which is preliminary data.</text>
</comment>
<dbReference type="EMBL" id="CAUYUJ010014305">
    <property type="protein sequence ID" value="CAK0839574.1"/>
    <property type="molecule type" value="Genomic_DNA"/>
</dbReference>